<evidence type="ECO:0000313" key="2">
    <source>
        <dbReference type="EMBL" id="MCH7412727.1"/>
    </source>
</evidence>
<dbReference type="PANTHER" id="PTHR36558:SF1">
    <property type="entry name" value="RESTRICTION ENDONUCLEASE DOMAIN-CONTAINING PROTEIN-RELATED"/>
    <property type="match status" value="1"/>
</dbReference>
<evidence type="ECO:0000313" key="3">
    <source>
        <dbReference type="Proteomes" id="UP001165430"/>
    </source>
</evidence>
<dbReference type="PANTHER" id="PTHR36558">
    <property type="entry name" value="GLR1098 PROTEIN"/>
    <property type="match status" value="1"/>
</dbReference>
<dbReference type="InterPro" id="IPR008538">
    <property type="entry name" value="Uma2"/>
</dbReference>
<dbReference type="InterPro" id="IPR012296">
    <property type="entry name" value="Nuclease_put_TT1808"/>
</dbReference>
<organism evidence="2 3">
    <name type="scientific">Belliella alkalica</name>
    <dbReference type="NCBI Taxonomy" id="1730871"/>
    <lineage>
        <taxon>Bacteria</taxon>
        <taxon>Pseudomonadati</taxon>
        <taxon>Bacteroidota</taxon>
        <taxon>Cytophagia</taxon>
        <taxon>Cytophagales</taxon>
        <taxon>Cyclobacteriaceae</taxon>
        <taxon>Belliella</taxon>
    </lineage>
</organism>
<sequence>MRQDDLKNKVEEPTADYLPTGQVDGHYTYADYLTWQMEEMVELIKGKVFKQAAAPRVNHQRIAGSVFTAFFSFLKGKKCEAFIAPFDVRLPVKSKKNEDIDTVVQPDICVVCDPEKIDELGCVGAPDLVVEILSPGNNKKELQNKYEVYQESGIKEYWVIHPNECTLIIYTLIDGKYNTSKIFTHGDKVSSQAVQGFVLDLEEVFDGMM</sequence>
<accession>A0ABS9V8H3</accession>
<dbReference type="CDD" id="cd06260">
    <property type="entry name" value="DUF820-like"/>
    <property type="match status" value="1"/>
</dbReference>
<comment type="caution">
    <text evidence="2">The sequence shown here is derived from an EMBL/GenBank/DDBJ whole genome shotgun (WGS) entry which is preliminary data.</text>
</comment>
<protein>
    <submittedName>
        <fullName evidence="2">Uma2 family endonuclease</fullName>
    </submittedName>
</protein>
<dbReference type="GO" id="GO:0004519">
    <property type="term" value="F:endonuclease activity"/>
    <property type="evidence" value="ECO:0007669"/>
    <property type="project" value="UniProtKB-KW"/>
</dbReference>
<name>A0ABS9V8H3_9BACT</name>
<proteinExistence type="predicted"/>
<feature type="domain" description="Putative restriction endonuclease" evidence="1">
    <location>
        <begin position="30"/>
        <end position="201"/>
    </location>
</feature>
<keyword evidence="3" id="KW-1185">Reference proteome</keyword>
<dbReference type="InterPro" id="IPR011335">
    <property type="entry name" value="Restrct_endonuc-II-like"/>
</dbReference>
<gene>
    <name evidence="2" type="ORF">MM213_04465</name>
</gene>
<dbReference type="Gene3D" id="3.90.1570.10">
    <property type="entry name" value="tt1808, chain A"/>
    <property type="match status" value="1"/>
</dbReference>
<reference evidence="2" key="1">
    <citation type="submission" date="2022-03" db="EMBL/GenBank/DDBJ databases">
        <title>De novo assembled genomes of Belliella spp. (Cyclobacteriaceae) strains.</title>
        <authorList>
            <person name="Szabo A."/>
            <person name="Korponai K."/>
            <person name="Felfoldi T."/>
        </authorList>
    </citation>
    <scope>NUCLEOTIDE SEQUENCE</scope>
    <source>
        <strain evidence="2">DSM 111903</strain>
    </source>
</reference>
<keyword evidence="2" id="KW-0378">Hydrolase</keyword>
<evidence type="ECO:0000259" key="1">
    <source>
        <dbReference type="Pfam" id="PF05685"/>
    </source>
</evidence>
<dbReference type="SUPFAM" id="SSF52980">
    <property type="entry name" value="Restriction endonuclease-like"/>
    <property type="match status" value="1"/>
</dbReference>
<dbReference type="EMBL" id="JAKZGO010000003">
    <property type="protein sequence ID" value="MCH7412727.1"/>
    <property type="molecule type" value="Genomic_DNA"/>
</dbReference>
<keyword evidence="2" id="KW-0540">Nuclease</keyword>
<dbReference type="Pfam" id="PF05685">
    <property type="entry name" value="Uma2"/>
    <property type="match status" value="1"/>
</dbReference>
<dbReference type="RefSeq" id="WP_241410275.1">
    <property type="nucleotide sequence ID" value="NZ_JAKZGO010000003.1"/>
</dbReference>
<dbReference type="Proteomes" id="UP001165430">
    <property type="component" value="Unassembled WGS sequence"/>
</dbReference>
<keyword evidence="2" id="KW-0255">Endonuclease</keyword>